<evidence type="ECO:0000256" key="1">
    <source>
        <dbReference type="SAM" id="Phobius"/>
    </source>
</evidence>
<dbReference type="EMBL" id="BSTX01000002">
    <property type="protein sequence ID" value="GLZ78474.1"/>
    <property type="molecule type" value="Genomic_DNA"/>
</dbReference>
<keyword evidence="1" id="KW-0812">Transmembrane</keyword>
<accession>A0A9W6SME5</accession>
<sequence>MVWLGLFPLLLLAENLIGPLLGGLPGPLRLALVSAVLVLAMTYLVVPALQRILHNWLTTGVNK</sequence>
<dbReference type="AlphaFoldDB" id="A0A9W6SME5"/>
<evidence type="ECO:0000313" key="3">
    <source>
        <dbReference type="Proteomes" id="UP001165079"/>
    </source>
</evidence>
<gene>
    <name evidence="2" type="ORF">Afil01_32810</name>
</gene>
<name>A0A9W6SME5_9ACTN</name>
<comment type="caution">
    <text evidence="2">The sequence shown here is derived from an EMBL/GenBank/DDBJ whole genome shotgun (WGS) entry which is preliminary data.</text>
</comment>
<keyword evidence="1" id="KW-0472">Membrane</keyword>
<proteinExistence type="predicted"/>
<keyword evidence="3" id="KW-1185">Reference proteome</keyword>
<organism evidence="2 3">
    <name type="scientific">Actinorhabdospora filicis</name>
    <dbReference type="NCBI Taxonomy" id="1785913"/>
    <lineage>
        <taxon>Bacteria</taxon>
        <taxon>Bacillati</taxon>
        <taxon>Actinomycetota</taxon>
        <taxon>Actinomycetes</taxon>
        <taxon>Micromonosporales</taxon>
        <taxon>Micromonosporaceae</taxon>
        <taxon>Actinorhabdospora</taxon>
    </lineage>
</organism>
<dbReference type="Proteomes" id="UP001165079">
    <property type="component" value="Unassembled WGS sequence"/>
</dbReference>
<reference evidence="2" key="1">
    <citation type="submission" date="2023-03" db="EMBL/GenBank/DDBJ databases">
        <title>Actinorhabdospora filicis NBRC 111898.</title>
        <authorList>
            <person name="Ichikawa N."/>
            <person name="Sato H."/>
            <person name="Tonouchi N."/>
        </authorList>
    </citation>
    <scope>NUCLEOTIDE SEQUENCE</scope>
    <source>
        <strain evidence="2">NBRC 111898</strain>
    </source>
</reference>
<evidence type="ECO:0000313" key="2">
    <source>
        <dbReference type="EMBL" id="GLZ78474.1"/>
    </source>
</evidence>
<keyword evidence="1" id="KW-1133">Transmembrane helix</keyword>
<protein>
    <submittedName>
        <fullName evidence="2">Uncharacterized protein</fullName>
    </submittedName>
</protein>
<feature type="transmembrane region" description="Helical" evidence="1">
    <location>
        <begin position="32"/>
        <end position="53"/>
    </location>
</feature>